<dbReference type="SUPFAM" id="SSF52016">
    <property type="entry name" value="LeuD/IlvD-like"/>
    <property type="match status" value="1"/>
</dbReference>
<feature type="domain" description="Phosphomevalonate dehydratase large subunit-like" evidence="10">
    <location>
        <begin position="110"/>
        <end position="468"/>
    </location>
</feature>
<evidence type="ECO:0000313" key="11">
    <source>
        <dbReference type="EMBL" id="RSN69647.1"/>
    </source>
</evidence>
<protein>
    <recommendedName>
        <fullName evidence="8">Phosphomevalonate dehydratase large subunit</fullName>
        <ecNumber evidence="7">4.2.1.182</ecNumber>
    </recommendedName>
</protein>
<dbReference type="InterPro" id="IPR007506">
    <property type="entry name" value="PMDh-L-like_dom"/>
</dbReference>
<dbReference type="RefSeq" id="WP_125741280.1">
    <property type="nucleotide sequence ID" value="NZ_RCOR01000018.1"/>
</dbReference>
<comment type="subunit">
    <text evidence="6">Heterodimer composed of a large subunit (PMDh-L) and a small subunit (PMDh-S).</text>
</comment>
<dbReference type="PANTHER" id="PTHR36577:SF3">
    <property type="entry name" value="DUF521 DOMAIN PROTEIN (AFU_ORTHOLOGUE AFUA_6G00490)"/>
    <property type="match status" value="1"/>
</dbReference>
<accession>A0A3R9PAL3</accession>
<evidence type="ECO:0000256" key="6">
    <source>
        <dbReference type="ARBA" id="ARBA00046520"/>
    </source>
</evidence>
<dbReference type="GO" id="GO:0016829">
    <property type="term" value="F:lyase activity"/>
    <property type="evidence" value="ECO:0007669"/>
    <property type="project" value="UniProtKB-KW"/>
</dbReference>
<evidence type="ECO:0000313" key="12">
    <source>
        <dbReference type="Proteomes" id="UP000278149"/>
    </source>
</evidence>
<dbReference type="Gene3D" id="3.50.30.10">
    <property type="entry name" value="Phosphohistidine domain"/>
    <property type="match status" value="1"/>
</dbReference>
<dbReference type="EMBL" id="RCOR01000018">
    <property type="protein sequence ID" value="RSN69647.1"/>
    <property type="molecule type" value="Genomic_DNA"/>
</dbReference>
<evidence type="ECO:0000256" key="4">
    <source>
        <dbReference type="ARBA" id="ARBA00045299"/>
    </source>
</evidence>
<dbReference type="Proteomes" id="UP000278149">
    <property type="component" value="Unassembled WGS sequence"/>
</dbReference>
<comment type="caution">
    <text evidence="11">The sequence shown here is derived from an EMBL/GenBank/DDBJ whole genome shotgun (WGS) entry which is preliminary data.</text>
</comment>
<evidence type="ECO:0000256" key="5">
    <source>
        <dbReference type="ARBA" id="ARBA00046333"/>
    </source>
</evidence>
<evidence type="ECO:0000256" key="3">
    <source>
        <dbReference type="ARBA" id="ARBA00045120"/>
    </source>
</evidence>
<organism evidence="11 12">
    <name type="scientific">Candidatus Korarchaeum cryptofilum</name>
    <dbReference type="NCBI Taxonomy" id="498846"/>
    <lineage>
        <taxon>Archaea</taxon>
        <taxon>Thermoproteota</taxon>
        <taxon>Candidatus Korarchaeia</taxon>
        <taxon>Candidatus Korarchaeales</taxon>
        <taxon>Candidatus Korarchaeaceae</taxon>
        <taxon>Candidatus Korarchaeum</taxon>
    </lineage>
</organism>
<reference evidence="11 12" key="1">
    <citation type="submission" date="2018-10" db="EMBL/GenBank/DDBJ databases">
        <title>Co-occurring genomic capacity for anaerobic methane metabolism and dissimilatory sulfite reduction discovered in the Korarchaeota.</title>
        <authorList>
            <person name="Mckay L.J."/>
            <person name="Dlakic M."/>
            <person name="Fields M.W."/>
            <person name="Delmont T.O."/>
            <person name="Eren A.M."/>
            <person name="Jay Z.J."/>
            <person name="Klingelsmith K.B."/>
            <person name="Rusch D.B."/>
            <person name="Inskeep W.P."/>
        </authorList>
    </citation>
    <scope>NUCLEOTIDE SEQUENCE [LARGE SCALE GENOMIC DNA]</scope>
    <source>
        <strain evidence="11 12">WS</strain>
    </source>
</reference>
<evidence type="ECO:0000256" key="1">
    <source>
        <dbReference type="ARBA" id="ARBA00023004"/>
    </source>
</evidence>
<comment type="similarity">
    <text evidence="5">Belongs to the AcnX type II large subunit family.</text>
</comment>
<keyword evidence="1" id="KW-0408">Iron</keyword>
<dbReference type="InterPro" id="IPR002840">
    <property type="entry name" value="PMDh-S-like_dom"/>
</dbReference>
<name>A0A3R9PAL3_9CREN</name>
<evidence type="ECO:0000256" key="2">
    <source>
        <dbReference type="ARBA" id="ARBA00023239"/>
    </source>
</evidence>
<evidence type="ECO:0000259" key="10">
    <source>
        <dbReference type="Pfam" id="PF04412"/>
    </source>
</evidence>
<evidence type="ECO:0000256" key="8">
    <source>
        <dbReference type="ARBA" id="ARBA00047196"/>
    </source>
</evidence>
<dbReference type="Pfam" id="PF04412">
    <property type="entry name" value="AcnX"/>
    <property type="match status" value="1"/>
</dbReference>
<comment type="function">
    <text evidence="4">Component of a hydro-lyase that catalyzes the dehydration of mevalonate 5-phosphate (MVA5P) to form trans-anhydromevalonate 5-phosphate (tAHMP). Involved in the archaeal mevalonate (MVA) pathway, which provides fundamental precursors for isoprenoid biosynthesis, such as isopentenyl diphosphate (IPP) and dimethylallyl diphosphate (DMAPP).</text>
</comment>
<feature type="domain" description="Phosphomevalonate dehydratase small subunit-like" evidence="9">
    <location>
        <begin position="10"/>
        <end position="87"/>
    </location>
</feature>
<gene>
    <name evidence="11" type="ORF">D9Q81_03340</name>
</gene>
<dbReference type="EC" id="4.2.1.182" evidence="7"/>
<dbReference type="Pfam" id="PF01989">
    <property type="entry name" value="AcnX_swivel_put"/>
    <property type="match status" value="1"/>
</dbReference>
<comment type="catalytic activity">
    <reaction evidence="3">
        <text>(R)-5-phosphomevalonate = (2E)-3-methyl-5-phosphooxypent-2-enoate + H2O</text>
        <dbReference type="Rhea" id="RHEA:78975"/>
        <dbReference type="ChEBI" id="CHEBI:15377"/>
        <dbReference type="ChEBI" id="CHEBI:58146"/>
        <dbReference type="ChEBI" id="CHEBI:229665"/>
        <dbReference type="EC" id="4.2.1.182"/>
    </reaction>
    <physiologicalReaction direction="left-to-right" evidence="3">
        <dbReference type="Rhea" id="RHEA:78976"/>
    </physiologicalReaction>
</comment>
<sequence>MSELALSAPISWLDGIDVRTGRIVQEGHPQKGESIAGRVIRLRGSTGSTVGAYIFFALKRNNAAPLKIILEEPDSVTIAAELAGIPVELKGVKEVKLEDEEVDESLKRYLEREASISGAQRFARIKSVHISGVSYATIGEAGREWLSGIASKIRFKVTATTNPAGMDLISWRDMGIPEGFARGQIEIVDSLIEMGALPTFTCTPYLSGNLPAYGESVCWGESSAVAFINSVIGARSNREGATKTIVAAATGYTPLYGKHLDENRVPDLAVYPESLENLLHYYLLAYHIGLHYPDSVPIYNVKRASLAELKAMAAAGAASGSIEMYHIPGITPNKLSDAAKSIQVTKRDLLSLREELSSFDGGTDLVVLGCPHLSLQEIKELSDLMNGRKAIVKFWIFTARAFMPLIERLKWKIERFGARIWYDTCMVVSPLEELGIKKVTTNSAKAAKYLSSLRGLEVELLDIKEIIERYSAPE</sequence>
<evidence type="ECO:0000259" key="9">
    <source>
        <dbReference type="Pfam" id="PF01989"/>
    </source>
</evidence>
<proteinExistence type="inferred from homology"/>
<dbReference type="AlphaFoldDB" id="A0A3R9PAL3"/>
<keyword evidence="2" id="KW-0456">Lyase</keyword>
<dbReference type="PANTHER" id="PTHR36577">
    <property type="entry name" value="DUF521 DOMAIN PROTEIN (AFU_ORTHOLOGUE AFUA_6G00490)"/>
    <property type="match status" value="1"/>
</dbReference>
<evidence type="ECO:0000256" key="7">
    <source>
        <dbReference type="ARBA" id="ARBA00047176"/>
    </source>
</evidence>